<dbReference type="Pfam" id="PF13493">
    <property type="entry name" value="DUF4118"/>
    <property type="match status" value="1"/>
</dbReference>
<dbReference type="InterPro" id="IPR005467">
    <property type="entry name" value="His_kinase_dom"/>
</dbReference>
<evidence type="ECO:0000256" key="4">
    <source>
        <dbReference type="ARBA" id="ARBA00022553"/>
    </source>
</evidence>
<keyword evidence="6 13" id="KW-0812">Transmembrane</keyword>
<keyword evidence="7" id="KW-0547">Nucleotide-binding</keyword>
<evidence type="ECO:0000256" key="13">
    <source>
        <dbReference type="SAM" id="Phobius"/>
    </source>
</evidence>
<dbReference type="GO" id="GO:0005524">
    <property type="term" value="F:ATP binding"/>
    <property type="evidence" value="ECO:0007669"/>
    <property type="project" value="UniProtKB-KW"/>
</dbReference>
<dbReference type="Pfam" id="PF02518">
    <property type="entry name" value="HATPase_c"/>
    <property type="match status" value="1"/>
</dbReference>
<dbReference type="SMART" id="SM00387">
    <property type="entry name" value="HATPase_c"/>
    <property type="match status" value="1"/>
</dbReference>
<keyword evidence="9" id="KW-0067">ATP-binding</keyword>
<dbReference type="GO" id="GO:0016020">
    <property type="term" value="C:membrane"/>
    <property type="evidence" value="ECO:0007669"/>
    <property type="project" value="UniProtKB-SubCell"/>
</dbReference>
<dbReference type="GO" id="GO:0046983">
    <property type="term" value="F:protein dimerization activity"/>
    <property type="evidence" value="ECO:0007669"/>
    <property type="project" value="InterPro"/>
</dbReference>
<dbReference type="Gene3D" id="3.30.565.10">
    <property type="entry name" value="Histidine kinase-like ATPase, C-terminal domain"/>
    <property type="match status" value="1"/>
</dbReference>
<proteinExistence type="predicted"/>
<dbReference type="InterPro" id="IPR038318">
    <property type="entry name" value="KdpD_sf"/>
</dbReference>
<evidence type="ECO:0000313" key="15">
    <source>
        <dbReference type="EMBL" id="BDY26487.1"/>
    </source>
</evidence>
<feature type="domain" description="Histidine kinase" evidence="14">
    <location>
        <begin position="257"/>
        <end position="342"/>
    </location>
</feature>
<evidence type="ECO:0000256" key="7">
    <source>
        <dbReference type="ARBA" id="ARBA00022741"/>
    </source>
</evidence>
<evidence type="ECO:0000256" key="10">
    <source>
        <dbReference type="ARBA" id="ARBA00022989"/>
    </source>
</evidence>
<evidence type="ECO:0000256" key="5">
    <source>
        <dbReference type="ARBA" id="ARBA00022679"/>
    </source>
</evidence>
<dbReference type="Gene3D" id="1.20.120.620">
    <property type="entry name" value="Backbone structure of the membrane domain of e. Coli histidine kinase receptor kdpd"/>
    <property type="match status" value="1"/>
</dbReference>
<keyword evidence="10 13" id="KW-1133">Transmembrane helix</keyword>
<evidence type="ECO:0000256" key="8">
    <source>
        <dbReference type="ARBA" id="ARBA00022777"/>
    </source>
</evidence>
<dbReference type="SUPFAM" id="SSF55874">
    <property type="entry name" value="ATPase domain of HSP90 chaperone/DNA topoisomerase II/histidine kinase"/>
    <property type="match status" value="1"/>
</dbReference>
<gene>
    <name evidence="15" type="ORF">hbim_00399</name>
</gene>
<evidence type="ECO:0000256" key="6">
    <source>
        <dbReference type="ARBA" id="ARBA00022692"/>
    </source>
</evidence>
<dbReference type="InterPro" id="IPR011712">
    <property type="entry name" value="Sig_transdc_His_kin_sub3_dim/P"/>
</dbReference>
<evidence type="ECO:0000313" key="16">
    <source>
        <dbReference type="Proteomes" id="UP001241092"/>
    </source>
</evidence>
<dbReference type="Pfam" id="PF07730">
    <property type="entry name" value="HisKA_3"/>
    <property type="match status" value="1"/>
</dbReference>
<keyword evidence="5" id="KW-0808">Transferase</keyword>
<protein>
    <recommendedName>
        <fullName evidence="3">histidine kinase</fullName>
        <ecNumber evidence="3">2.7.13.3</ecNumber>
    </recommendedName>
</protein>
<keyword evidence="12 13" id="KW-0472">Membrane</keyword>
<organism evidence="15 16">
    <name type="scientific">Mycolicibacterium mageritense</name>
    <name type="common">Mycobacterium mageritense</name>
    <dbReference type="NCBI Taxonomy" id="53462"/>
    <lineage>
        <taxon>Bacteria</taxon>
        <taxon>Bacillati</taxon>
        <taxon>Actinomycetota</taxon>
        <taxon>Actinomycetes</taxon>
        <taxon>Mycobacteriales</taxon>
        <taxon>Mycobacteriaceae</taxon>
        <taxon>Mycolicibacterium</taxon>
    </lineage>
</organism>
<dbReference type="Proteomes" id="UP001241092">
    <property type="component" value="Chromosome"/>
</dbReference>
<sequence length="343" mass="36373">MSLRPRLMSLLVRPTPPPTWLGVVVAAGCITAETLLVFVLRRLAPENTFGALFLLGVVVVSAGWELRLAVITTLASALAYIYFHLAPNGGFMPLENALAVAIFVPIAFLANALAGQARLRAAEADQRRREAEALAEELTASRVRIVTAADVARRRFERDLHDGAQQRLVSLGLELRMAESEVPADNGELRQRISGIVDGLAAVSEDLREISRGIHPAILSKGGLGAALKVLARRSPVPVALHVDAEGRFPQSVEVGLYYVAAESLTNAAKYAQASEVEVRLDLDGPNLRLSVTDDGVGGADQTRGSGLIGLRDRIDTLGGTFEISSPAGEGTALRVTVPVAPG</sequence>
<feature type="transmembrane region" description="Helical" evidence="13">
    <location>
        <begin position="97"/>
        <end position="119"/>
    </location>
</feature>
<dbReference type="RefSeq" id="WP_286213233.1">
    <property type="nucleotide sequence ID" value="NZ_AP027452.1"/>
</dbReference>
<dbReference type="EMBL" id="AP027452">
    <property type="protein sequence ID" value="BDY26487.1"/>
    <property type="molecule type" value="Genomic_DNA"/>
</dbReference>
<dbReference type="AlphaFoldDB" id="A0AAI8XL72"/>
<keyword evidence="4" id="KW-0597">Phosphoprotein</keyword>
<evidence type="ECO:0000259" key="14">
    <source>
        <dbReference type="PROSITE" id="PS50109"/>
    </source>
</evidence>
<evidence type="ECO:0000256" key="9">
    <source>
        <dbReference type="ARBA" id="ARBA00022840"/>
    </source>
</evidence>
<evidence type="ECO:0000256" key="11">
    <source>
        <dbReference type="ARBA" id="ARBA00023012"/>
    </source>
</evidence>
<dbReference type="GO" id="GO:0000155">
    <property type="term" value="F:phosphorelay sensor kinase activity"/>
    <property type="evidence" value="ECO:0007669"/>
    <property type="project" value="InterPro"/>
</dbReference>
<dbReference type="EC" id="2.7.13.3" evidence="3"/>
<feature type="transmembrane region" description="Helical" evidence="13">
    <location>
        <begin position="20"/>
        <end position="40"/>
    </location>
</feature>
<dbReference type="InterPro" id="IPR036890">
    <property type="entry name" value="HATPase_C_sf"/>
</dbReference>
<dbReference type="CDD" id="cd16917">
    <property type="entry name" value="HATPase_UhpB-NarQ-NarX-like"/>
    <property type="match status" value="1"/>
</dbReference>
<evidence type="ECO:0000256" key="1">
    <source>
        <dbReference type="ARBA" id="ARBA00000085"/>
    </source>
</evidence>
<dbReference type="Gene3D" id="1.20.5.1930">
    <property type="match status" value="1"/>
</dbReference>
<comment type="subcellular location">
    <subcellularLocation>
        <location evidence="2">Membrane</location>
        <topology evidence="2">Multi-pass membrane protein</topology>
    </subcellularLocation>
</comment>
<evidence type="ECO:0000256" key="2">
    <source>
        <dbReference type="ARBA" id="ARBA00004141"/>
    </source>
</evidence>
<dbReference type="InterPro" id="IPR025201">
    <property type="entry name" value="KdpD_TM"/>
</dbReference>
<reference evidence="15" key="1">
    <citation type="submission" date="2023-03" db="EMBL/GenBank/DDBJ databases">
        <title>Draft genome sequence of a Mycolicibacterium mageritense strain H4_3_1 isolated from a hybrid biological-inorganic system reactor.</title>
        <authorList>
            <person name="Feng X."/>
            <person name="Kazama D."/>
            <person name="Sato K."/>
            <person name="Kobayashi H."/>
        </authorList>
    </citation>
    <scope>NUCLEOTIDE SEQUENCE</scope>
    <source>
        <strain evidence="15">H4_3_1</strain>
    </source>
</reference>
<dbReference type="PANTHER" id="PTHR24421:SF10">
    <property type="entry name" value="NITRATE_NITRITE SENSOR PROTEIN NARQ"/>
    <property type="match status" value="1"/>
</dbReference>
<dbReference type="InterPro" id="IPR050482">
    <property type="entry name" value="Sensor_HK_TwoCompSys"/>
</dbReference>
<name>A0AAI8XL72_MYCME</name>
<dbReference type="PROSITE" id="PS51257">
    <property type="entry name" value="PROKAR_LIPOPROTEIN"/>
    <property type="match status" value="1"/>
</dbReference>
<dbReference type="PANTHER" id="PTHR24421">
    <property type="entry name" value="NITRATE/NITRITE SENSOR PROTEIN NARX-RELATED"/>
    <property type="match status" value="1"/>
</dbReference>
<evidence type="ECO:0000256" key="3">
    <source>
        <dbReference type="ARBA" id="ARBA00012438"/>
    </source>
</evidence>
<comment type="catalytic activity">
    <reaction evidence="1">
        <text>ATP + protein L-histidine = ADP + protein N-phospho-L-histidine.</text>
        <dbReference type="EC" id="2.7.13.3"/>
    </reaction>
</comment>
<keyword evidence="11" id="KW-0902">Two-component regulatory system</keyword>
<keyword evidence="8" id="KW-0418">Kinase</keyword>
<evidence type="ECO:0000256" key="12">
    <source>
        <dbReference type="ARBA" id="ARBA00023136"/>
    </source>
</evidence>
<feature type="transmembrane region" description="Helical" evidence="13">
    <location>
        <begin position="52"/>
        <end position="85"/>
    </location>
</feature>
<accession>A0AAI8XL72</accession>
<dbReference type="InterPro" id="IPR003594">
    <property type="entry name" value="HATPase_dom"/>
</dbReference>
<dbReference type="PROSITE" id="PS50109">
    <property type="entry name" value="HIS_KIN"/>
    <property type="match status" value="1"/>
</dbReference>